<dbReference type="PANTHER" id="PTHR43434:SF1">
    <property type="entry name" value="PHOSPHOGLYCOLATE PHOSPHATASE"/>
    <property type="match status" value="1"/>
</dbReference>
<evidence type="ECO:0000313" key="1">
    <source>
        <dbReference type="EMBL" id="RLG70264.1"/>
    </source>
</evidence>
<dbReference type="SUPFAM" id="SSF56784">
    <property type="entry name" value="HAD-like"/>
    <property type="match status" value="1"/>
</dbReference>
<gene>
    <name evidence="1" type="ORF">DRO07_00590</name>
</gene>
<dbReference type="GO" id="GO:0005829">
    <property type="term" value="C:cytosol"/>
    <property type="evidence" value="ECO:0007669"/>
    <property type="project" value="TreeGrafter"/>
</dbReference>
<dbReference type="Pfam" id="PF13419">
    <property type="entry name" value="HAD_2"/>
    <property type="match status" value="1"/>
</dbReference>
<evidence type="ECO:0008006" key="3">
    <source>
        <dbReference type="Google" id="ProtNLM"/>
    </source>
</evidence>
<dbReference type="InterPro" id="IPR041492">
    <property type="entry name" value="HAD_2"/>
</dbReference>
<reference evidence="1 2" key="1">
    <citation type="submission" date="2018-06" db="EMBL/GenBank/DDBJ databases">
        <title>Extensive metabolic versatility and redundancy in microbially diverse, dynamic hydrothermal sediments.</title>
        <authorList>
            <person name="Dombrowski N."/>
            <person name="Teske A."/>
            <person name="Baker B.J."/>
        </authorList>
    </citation>
    <scope>NUCLEOTIDE SEQUENCE [LARGE SCALE GENOMIC DNA]</scope>
    <source>
        <strain evidence="1">B9_G13</strain>
    </source>
</reference>
<proteinExistence type="predicted"/>
<dbReference type="EMBL" id="QMWO01000012">
    <property type="protein sequence ID" value="RLG70264.1"/>
    <property type="molecule type" value="Genomic_DNA"/>
</dbReference>
<dbReference type="InterPro" id="IPR023214">
    <property type="entry name" value="HAD_sf"/>
</dbReference>
<dbReference type="InterPro" id="IPR036412">
    <property type="entry name" value="HAD-like_sf"/>
</dbReference>
<evidence type="ECO:0000313" key="2">
    <source>
        <dbReference type="Proteomes" id="UP000277633"/>
    </source>
</evidence>
<dbReference type="PANTHER" id="PTHR43434">
    <property type="entry name" value="PHOSPHOGLYCOLATE PHOSPHATASE"/>
    <property type="match status" value="1"/>
</dbReference>
<dbReference type="GO" id="GO:0008967">
    <property type="term" value="F:phosphoglycolate phosphatase activity"/>
    <property type="evidence" value="ECO:0007669"/>
    <property type="project" value="TreeGrafter"/>
</dbReference>
<name>A0A497JGQ6_9ARCH</name>
<dbReference type="InterPro" id="IPR050155">
    <property type="entry name" value="HAD-like_hydrolase_sf"/>
</dbReference>
<dbReference type="Proteomes" id="UP000277633">
    <property type="component" value="Unassembled WGS sequence"/>
</dbReference>
<accession>A0A497JGQ6</accession>
<sequence>MPIKALLFDSGFCLQNDPLIFNKTVNYIAKWLQKQDAIKSAKAFKETFFRVDSSVHSEQCWSHIFAEPIVINAVFEELNITKVLTKQLIREWRKYQKTLFKPNPRFRAALKWAKAKALKTAIASNDRAERLHAIVDVHRVRELLDAIVVSEEVRVEKPDLRFFEIVLERLQVKGNEAIMFGDNPISDGACKELGIKFVQVTKYKPPYTIELGKEYEPDFVINEVNKKNVRAVVKAFSE</sequence>
<organism evidence="1 2">
    <name type="scientific">Candidatus Iainarchaeum sp</name>
    <dbReference type="NCBI Taxonomy" id="3101447"/>
    <lineage>
        <taxon>Archaea</taxon>
        <taxon>Candidatus Iainarchaeota</taxon>
        <taxon>Candidatus Iainarchaeia</taxon>
        <taxon>Candidatus Iainarchaeales</taxon>
        <taxon>Candidatus Iainarchaeaceae</taxon>
        <taxon>Candidatus Iainarchaeum</taxon>
    </lineage>
</organism>
<dbReference type="Gene3D" id="3.40.50.1000">
    <property type="entry name" value="HAD superfamily/HAD-like"/>
    <property type="match status" value="1"/>
</dbReference>
<protein>
    <recommendedName>
        <fullName evidence="3">HAD family hydrolase</fullName>
    </recommendedName>
</protein>
<dbReference type="AlphaFoldDB" id="A0A497JGQ6"/>
<dbReference type="GO" id="GO:0006281">
    <property type="term" value="P:DNA repair"/>
    <property type="evidence" value="ECO:0007669"/>
    <property type="project" value="TreeGrafter"/>
</dbReference>
<comment type="caution">
    <text evidence="1">The sequence shown here is derived from an EMBL/GenBank/DDBJ whole genome shotgun (WGS) entry which is preliminary data.</text>
</comment>